<accession>A0ABR4KJQ2</accession>
<dbReference type="Proteomes" id="UP001610446">
    <property type="component" value="Unassembled WGS sequence"/>
</dbReference>
<gene>
    <name evidence="1" type="ORF">BJY01DRAFT_91992</name>
</gene>
<protein>
    <recommendedName>
        <fullName evidence="3">Schlafen group 3-like DNA/RNA helicase domain-containing protein</fullName>
    </recommendedName>
</protein>
<reference evidence="1 2" key="1">
    <citation type="submission" date="2024-07" db="EMBL/GenBank/DDBJ databases">
        <title>Section-level genome sequencing and comparative genomics of Aspergillus sections Usti and Cavernicolus.</title>
        <authorList>
            <consortium name="Lawrence Berkeley National Laboratory"/>
            <person name="Nybo J.L."/>
            <person name="Vesth T.C."/>
            <person name="Theobald S."/>
            <person name="Frisvad J.C."/>
            <person name="Larsen T.O."/>
            <person name="Kjaerboelling I."/>
            <person name="Rothschild-Mancinelli K."/>
            <person name="Lyhne E.K."/>
            <person name="Kogle M.E."/>
            <person name="Barry K."/>
            <person name="Clum A."/>
            <person name="Na H."/>
            <person name="Ledsgaard L."/>
            <person name="Lin J."/>
            <person name="Lipzen A."/>
            <person name="Kuo A."/>
            <person name="Riley R."/>
            <person name="Mondo S."/>
            <person name="Labutti K."/>
            <person name="Haridas S."/>
            <person name="Pangalinan J."/>
            <person name="Salamov A.A."/>
            <person name="Simmons B.A."/>
            <person name="Magnuson J.K."/>
            <person name="Chen J."/>
            <person name="Drula E."/>
            <person name="Henrissat B."/>
            <person name="Wiebenga A."/>
            <person name="Lubbers R.J."/>
            <person name="Gomes A.C."/>
            <person name="Makela M.R."/>
            <person name="Stajich J."/>
            <person name="Grigoriev I.V."/>
            <person name="Mortensen U.H."/>
            <person name="De Vries R.P."/>
            <person name="Baker S.E."/>
            <person name="Andersen M.R."/>
        </authorList>
    </citation>
    <scope>NUCLEOTIDE SEQUENCE [LARGE SCALE GENOMIC DNA]</scope>
    <source>
        <strain evidence="1 2">CBS 123904</strain>
    </source>
</reference>
<sequence>MISDTFLRDDAMKCLNSGAYLIIDEGQKTYSDTKFWGKIIQDQIIGNGYNVHICLFCSYRSSVTGVDRSPDLFTPDTLKPTQRISLTPHEHCDIGLCFNKNEFVDAIQKICQDHNTFHYGFGLNATATEYLFTLTNGHPGGLRSLLEYIFAKFRNSLKHHKPTDPAHNEHHMRTGEHFTNNRGEVTEEGVIGCLKDDRDVFRVLKSSQVYRSFAQGESLNNKEVLAVLLQVLNEGSIEVGGDLAEGKEMCYVNAWLHKSAIQNDRKGKEVYVYPSRLHEKWVEYMLGDVDGQLDDKYDNIQTLSLEILSKFSRRNLKNTAEGRLLSTAENTRPLDAAYQDEFYRCFREVTGGTVEIVSEWSRTKDGRVDFVIPEKKWAVELLRDGDRLGDHIARFYPEGRYHDWIKDGSILEWAVINCTDRLPQMPSSEKNLLHAMFSEDWRRMGVYDHDLTLIKVFNLKN</sequence>
<organism evidence="1 2">
    <name type="scientific">Aspergillus pseudoustus</name>
    <dbReference type="NCBI Taxonomy" id="1810923"/>
    <lineage>
        <taxon>Eukaryota</taxon>
        <taxon>Fungi</taxon>
        <taxon>Dikarya</taxon>
        <taxon>Ascomycota</taxon>
        <taxon>Pezizomycotina</taxon>
        <taxon>Eurotiomycetes</taxon>
        <taxon>Eurotiomycetidae</taxon>
        <taxon>Eurotiales</taxon>
        <taxon>Aspergillaceae</taxon>
        <taxon>Aspergillus</taxon>
        <taxon>Aspergillus subgen. Nidulantes</taxon>
    </lineage>
</organism>
<keyword evidence="2" id="KW-1185">Reference proteome</keyword>
<evidence type="ECO:0000313" key="2">
    <source>
        <dbReference type="Proteomes" id="UP001610446"/>
    </source>
</evidence>
<evidence type="ECO:0008006" key="3">
    <source>
        <dbReference type="Google" id="ProtNLM"/>
    </source>
</evidence>
<proteinExistence type="predicted"/>
<dbReference type="EMBL" id="JBFXLU010000024">
    <property type="protein sequence ID" value="KAL2852518.1"/>
    <property type="molecule type" value="Genomic_DNA"/>
</dbReference>
<name>A0ABR4KJQ2_9EURO</name>
<evidence type="ECO:0000313" key="1">
    <source>
        <dbReference type="EMBL" id="KAL2852518.1"/>
    </source>
</evidence>
<comment type="caution">
    <text evidence="1">The sequence shown here is derived from an EMBL/GenBank/DDBJ whole genome shotgun (WGS) entry which is preliminary data.</text>
</comment>